<name>A0A3P8GNJ2_9TREM</name>
<protein>
    <recommendedName>
        <fullName evidence="1">Ig-like domain-containing protein</fullName>
    </recommendedName>
</protein>
<sequence length="278" mass="32034">MIGYTLRKSSNGITRQALTWNREEKRKRGRSKNTPRREIEADIERMNSNWKKLERIAQNMVEWRMLCQNDDCSSLKEIVLTGDRLFYFANSTRYIDEGRFRCQVSLQLKEYNFKLIQYQDVIIKRQAAPAIYSSGSITYTTNDEMSLQCTDESSSPESKVEWTFEPSGKPPPERRLPKLIGNTYAYGRIYIFAIARGQLIPEHSGKYTCIATNPYGTANSSITVTVTEDLSRGKLRDPEANMYQGVPTALDELSMFTKPVKVLDIDNRYQQPTMLTES</sequence>
<dbReference type="PROSITE" id="PS50835">
    <property type="entry name" value="IG_LIKE"/>
    <property type="match status" value="1"/>
</dbReference>
<dbReference type="Gene3D" id="2.60.40.10">
    <property type="entry name" value="Immunoglobulins"/>
    <property type="match status" value="1"/>
</dbReference>
<dbReference type="SMART" id="SM00409">
    <property type="entry name" value="IG"/>
    <property type="match status" value="1"/>
</dbReference>
<evidence type="ECO:0000313" key="2">
    <source>
        <dbReference type="EMBL" id="VDP79940.1"/>
    </source>
</evidence>
<dbReference type="InterPro" id="IPR003599">
    <property type="entry name" value="Ig_sub"/>
</dbReference>
<dbReference type="Proteomes" id="UP000269396">
    <property type="component" value="Unassembled WGS sequence"/>
</dbReference>
<accession>A0A3P8GNJ2</accession>
<keyword evidence="3" id="KW-1185">Reference proteome</keyword>
<dbReference type="SUPFAM" id="SSF48726">
    <property type="entry name" value="Immunoglobulin"/>
    <property type="match status" value="1"/>
</dbReference>
<dbReference type="EMBL" id="UZAL01042377">
    <property type="protein sequence ID" value="VDP79940.1"/>
    <property type="molecule type" value="Genomic_DNA"/>
</dbReference>
<dbReference type="AlphaFoldDB" id="A0A3P8GNJ2"/>
<dbReference type="InterPro" id="IPR007110">
    <property type="entry name" value="Ig-like_dom"/>
</dbReference>
<gene>
    <name evidence="2" type="ORF">SMTD_LOCUS19474</name>
</gene>
<feature type="domain" description="Ig-like" evidence="1">
    <location>
        <begin position="129"/>
        <end position="227"/>
    </location>
</feature>
<organism evidence="2 3">
    <name type="scientific">Schistosoma mattheei</name>
    <dbReference type="NCBI Taxonomy" id="31246"/>
    <lineage>
        <taxon>Eukaryota</taxon>
        <taxon>Metazoa</taxon>
        <taxon>Spiralia</taxon>
        <taxon>Lophotrochozoa</taxon>
        <taxon>Platyhelminthes</taxon>
        <taxon>Trematoda</taxon>
        <taxon>Digenea</taxon>
        <taxon>Strigeidida</taxon>
        <taxon>Schistosomatoidea</taxon>
        <taxon>Schistosomatidae</taxon>
        <taxon>Schistosoma</taxon>
    </lineage>
</organism>
<dbReference type="InterPro" id="IPR013098">
    <property type="entry name" value="Ig_I-set"/>
</dbReference>
<evidence type="ECO:0000313" key="3">
    <source>
        <dbReference type="Proteomes" id="UP000269396"/>
    </source>
</evidence>
<proteinExistence type="predicted"/>
<reference evidence="2 3" key="1">
    <citation type="submission" date="2018-11" db="EMBL/GenBank/DDBJ databases">
        <authorList>
            <consortium name="Pathogen Informatics"/>
        </authorList>
    </citation>
    <scope>NUCLEOTIDE SEQUENCE [LARGE SCALE GENOMIC DNA]</scope>
    <source>
        <strain>Denwood</strain>
        <strain evidence="3">Zambia</strain>
    </source>
</reference>
<dbReference type="InterPro" id="IPR013783">
    <property type="entry name" value="Ig-like_fold"/>
</dbReference>
<dbReference type="Pfam" id="PF07679">
    <property type="entry name" value="I-set"/>
    <property type="match status" value="1"/>
</dbReference>
<evidence type="ECO:0000259" key="1">
    <source>
        <dbReference type="PROSITE" id="PS50835"/>
    </source>
</evidence>
<dbReference type="InterPro" id="IPR036179">
    <property type="entry name" value="Ig-like_dom_sf"/>
</dbReference>